<dbReference type="PROSITE" id="PS00973">
    <property type="entry name" value="USP_2"/>
    <property type="match status" value="1"/>
</dbReference>
<dbReference type="OrthoDB" id="2020758at2759"/>
<dbReference type="EMBL" id="ML996081">
    <property type="protein sequence ID" value="KAF2156641.1"/>
    <property type="molecule type" value="Genomic_DNA"/>
</dbReference>
<dbReference type="PROSITE" id="PS50235">
    <property type="entry name" value="USP_3"/>
    <property type="match status" value="1"/>
</dbReference>
<comment type="similarity">
    <text evidence="2">Belongs to the peptidase C19 family.</text>
</comment>
<evidence type="ECO:0000256" key="1">
    <source>
        <dbReference type="ARBA" id="ARBA00000707"/>
    </source>
</evidence>
<dbReference type="GO" id="GO:0004843">
    <property type="term" value="F:cysteine-type deubiquitinase activity"/>
    <property type="evidence" value="ECO:0007669"/>
    <property type="project" value="UniProtKB-EC"/>
</dbReference>
<comment type="catalytic activity">
    <reaction evidence="1">
        <text>Thiol-dependent hydrolysis of ester, thioester, amide, peptide and isopeptide bonds formed by the C-terminal Gly of ubiquitin (a 76-residue protein attached to proteins as an intracellular targeting signal).</text>
        <dbReference type="EC" id="3.4.19.12"/>
    </reaction>
</comment>
<dbReference type="GO" id="GO:0016579">
    <property type="term" value="P:protein deubiquitination"/>
    <property type="evidence" value="ECO:0007669"/>
    <property type="project" value="InterPro"/>
</dbReference>
<dbReference type="GO" id="GO:0005634">
    <property type="term" value="C:nucleus"/>
    <property type="evidence" value="ECO:0007669"/>
    <property type="project" value="TreeGrafter"/>
</dbReference>
<feature type="compositionally biased region" description="Acidic residues" evidence="8">
    <location>
        <begin position="618"/>
        <end position="630"/>
    </location>
</feature>
<evidence type="ECO:0000313" key="11">
    <source>
        <dbReference type="EMBL" id="KAF2156641.1"/>
    </source>
</evidence>
<protein>
    <recommendedName>
        <fullName evidence="3">ubiquitinyl hydrolase 1</fullName>
        <ecNumber evidence="3">3.4.19.12</ecNumber>
    </recommendedName>
</protein>
<evidence type="ECO:0000256" key="2">
    <source>
        <dbReference type="ARBA" id="ARBA00009085"/>
    </source>
</evidence>
<evidence type="ECO:0000256" key="6">
    <source>
        <dbReference type="ARBA" id="ARBA00022801"/>
    </source>
</evidence>
<gene>
    <name evidence="11" type="ORF">K461DRAFT_272703</name>
</gene>
<evidence type="ECO:0000256" key="4">
    <source>
        <dbReference type="ARBA" id="ARBA00022670"/>
    </source>
</evidence>
<organism evidence="11 12">
    <name type="scientific">Myriangium duriaei CBS 260.36</name>
    <dbReference type="NCBI Taxonomy" id="1168546"/>
    <lineage>
        <taxon>Eukaryota</taxon>
        <taxon>Fungi</taxon>
        <taxon>Dikarya</taxon>
        <taxon>Ascomycota</taxon>
        <taxon>Pezizomycotina</taxon>
        <taxon>Dothideomycetes</taxon>
        <taxon>Dothideomycetidae</taxon>
        <taxon>Myriangiales</taxon>
        <taxon>Myriangiaceae</taxon>
        <taxon>Myriangium</taxon>
    </lineage>
</organism>
<keyword evidence="12" id="KW-1185">Reference proteome</keyword>
<dbReference type="Gene3D" id="3.90.70.10">
    <property type="entry name" value="Cysteine proteinases"/>
    <property type="match status" value="2"/>
</dbReference>
<evidence type="ECO:0000256" key="8">
    <source>
        <dbReference type="SAM" id="MobiDB-lite"/>
    </source>
</evidence>
<reference evidence="11" key="1">
    <citation type="journal article" date="2020" name="Stud. Mycol.">
        <title>101 Dothideomycetes genomes: a test case for predicting lifestyles and emergence of pathogens.</title>
        <authorList>
            <person name="Haridas S."/>
            <person name="Albert R."/>
            <person name="Binder M."/>
            <person name="Bloem J."/>
            <person name="Labutti K."/>
            <person name="Salamov A."/>
            <person name="Andreopoulos B."/>
            <person name="Baker S."/>
            <person name="Barry K."/>
            <person name="Bills G."/>
            <person name="Bluhm B."/>
            <person name="Cannon C."/>
            <person name="Castanera R."/>
            <person name="Culley D."/>
            <person name="Daum C."/>
            <person name="Ezra D."/>
            <person name="Gonzalez J."/>
            <person name="Henrissat B."/>
            <person name="Kuo A."/>
            <person name="Liang C."/>
            <person name="Lipzen A."/>
            <person name="Lutzoni F."/>
            <person name="Magnuson J."/>
            <person name="Mondo S."/>
            <person name="Nolan M."/>
            <person name="Ohm R."/>
            <person name="Pangilinan J."/>
            <person name="Park H.-J."/>
            <person name="Ramirez L."/>
            <person name="Alfaro M."/>
            <person name="Sun H."/>
            <person name="Tritt A."/>
            <person name="Yoshinaga Y."/>
            <person name="Zwiers L.-H."/>
            <person name="Turgeon B."/>
            <person name="Goodwin S."/>
            <person name="Spatafora J."/>
            <person name="Crous P."/>
            <person name="Grigoriev I."/>
        </authorList>
    </citation>
    <scope>NUCLEOTIDE SEQUENCE</scope>
    <source>
        <strain evidence="11">CBS 260.36</strain>
    </source>
</reference>
<dbReference type="GO" id="GO:0006508">
    <property type="term" value="P:proteolysis"/>
    <property type="evidence" value="ECO:0007669"/>
    <property type="project" value="UniProtKB-KW"/>
</dbReference>
<dbReference type="Proteomes" id="UP000799439">
    <property type="component" value="Unassembled WGS sequence"/>
</dbReference>
<dbReference type="AlphaFoldDB" id="A0A9P4MRJ6"/>
<dbReference type="EC" id="3.4.19.12" evidence="3"/>
<keyword evidence="5" id="KW-0833">Ubl conjugation pathway</keyword>
<dbReference type="PANTHER" id="PTHR24006">
    <property type="entry name" value="UBIQUITIN CARBOXYL-TERMINAL HYDROLASE"/>
    <property type="match status" value="1"/>
</dbReference>
<dbReference type="InterPro" id="IPR028889">
    <property type="entry name" value="USP"/>
</dbReference>
<keyword evidence="6" id="KW-0378">Hydrolase</keyword>
<dbReference type="CDD" id="cd02662">
    <property type="entry name" value="Peptidase_C19F"/>
    <property type="match status" value="1"/>
</dbReference>
<keyword evidence="7" id="KW-0788">Thiol protease</keyword>
<dbReference type="InterPro" id="IPR001394">
    <property type="entry name" value="Peptidase_C19_UCH"/>
</dbReference>
<feature type="domain" description="USP" evidence="10">
    <location>
        <begin position="146"/>
        <end position="582"/>
    </location>
</feature>
<dbReference type="PANTHER" id="PTHR24006:SF888">
    <property type="entry name" value="UBIQUITIN CARBOXYL-TERMINAL HYDROLASE 30"/>
    <property type="match status" value="1"/>
</dbReference>
<dbReference type="InterPro" id="IPR018200">
    <property type="entry name" value="USP_CS"/>
</dbReference>
<proteinExistence type="inferred from homology"/>
<keyword evidence="9" id="KW-0472">Membrane</keyword>
<name>A0A9P4MRJ6_9PEZI</name>
<keyword evidence="4" id="KW-0645">Protease</keyword>
<evidence type="ECO:0000259" key="10">
    <source>
        <dbReference type="PROSITE" id="PS50235"/>
    </source>
</evidence>
<dbReference type="GO" id="GO:0005829">
    <property type="term" value="C:cytosol"/>
    <property type="evidence" value="ECO:0007669"/>
    <property type="project" value="TreeGrafter"/>
</dbReference>
<feature type="transmembrane region" description="Helical" evidence="9">
    <location>
        <begin position="26"/>
        <end position="47"/>
    </location>
</feature>
<dbReference type="Pfam" id="PF00443">
    <property type="entry name" value="UCH"/>
    <property type="match status" value="1"/>
</dbReference>
<feature type="region of interest" description="Disordered" evidence="8">
    <location>
        <begin position="615"/>
        <end position="703"/>
    </location>
</feature>
<feature type="region of interest" description="Disordered" evidence="8">
    <location>
        <begin position="356"/>
        <end position="381"/>
    </location>
</feature>
<feature type="compositionally biased region" description="Polar residues" evidence="8">
    <location>
        <begin position="668"/>
        <end position="679"/>
    </location>
</feature>
<evidence type="ECO:0000256" key="9">
    <source>
        <dbReference type="SAM" id="Phobius"/>
    </source>
</evidence>
<comment type="caution">
    <text evidence="11">The sequence shown here is derived from an EMBL/GenBank/DDBJ whole genome shotgun (WGS) entry which is preliminary data.</text>
</comment>
<feature type="compositionally biased region" description="Basic residues" evidence="8">
    <location>
        <begin position="680"/>
        <end position="691"/>
    </location>
</feature>
<keyword evidence="9" id="KW-0812">Transmembrane</keyword>
<dbReference type="SUPFAM" id="SSF54001">
    <property type="entry name" value="Cysteine proteinases"/>
    <property type="match status" value="1"/>
</dbReference>
<evidence type="ECO:0000256" key="7">
    <source>
        <dbReference type="ARBA" id="ARBA00022807"/>
    </source>
</evidence>
<accession>A0A9P4MRJ6</accession>
<keyword evidence="9" id="KW-1133">Transmembrane helix</keyword>
<sequence length="703" mass="77644">MGNSRVLDGDRGYRYAVDSAPETSGISLQLFTAFGFATLYALHFLIRRLDLAILSPFEIVWNVLVYLIPLRLIAILARLTNVKEAEVEVEVASEKSPSQRLAMKSEAMRHLLRINSAAPLAQLGISGVKSVKTQTPPVKAQSEIPPGLGNWDNSCYQNSILQSLAALPSLVKFLDKSITSFSHPTGTTTDALHALTQSLSTSSENGKRIWTPAKLKSMSSWQQQDAQEYYSRILDDVEKELRSVTLQNVGTSGLKNLEQTLQGRLSAQPNSQDSPLKTSSIPLEGLLGQRVACVACGYSEGLSLLPFNCLTVSLGSRQRYSLEELLNDYTKLESIEGVECLSCTFQRHGKRLGALLNPTGSDSSSPSHDEFDSVSASKPTLPPAVQEQIATRFKDVQEAIQNEEFSDKLATKCAIGKDARVSSVKTKQVVVARAPQSLAIHVNRSIFDENTGAMAKNLAYIGFPKLLSLRPWILGRKSQDRQETEVWPYAPETSMAPQKLEPFGSEAPQYQLKAVVTHFGRHENGHYICYRQHNSDECPVKPNSNDTTEEQWWRLSDDNVTKATEEEVLHQGGVFMLFYEKVQCLESQPPTKVIGTATDSTVTDILEEKALSMLETTPAEDETINNDNDMEANKKTSPSIVPEIAKPDDLFSPESKNSPPQLARSLPQLEQTTTSPQRLRTSRAKRGKTKGHLTPSRQIVTAQ</sequence>
<evidence type="ECO:0000313" key="12">
    <source>
        <dbReference type="Proteomes" id="UP000799439"/>
    </source>
</evidence>
<evidence type="ECO:0000256" key="5">
    <source>
        <dbReference type="ARBA" id="ARBA00022786"/>
    </source>
</evidence>
<dbReference type="InterPro" id="IPR050164">
    <property type="entry name" value="Peptidase_C19"/>
</dbReference>
<dbReference type="InterPro" id="IPR038765">
    <property type="entry name" value="Papain-like_cys_pep_sf"/>
</dbReference>
<evidence type="ECO:0000256" key="3">
    <source>
        <dbReference type="ARBA" id="ARBA00012759"/>
    </source>
</evidence>
<feature type="transmembrane region" description="Helical" evidence="9">
    <location>
        <begin position="59"/>
        <end position="79"/>
    </location>
</feature>